<evidence type="ECO:0000259" key="4">
    <source>
        <dbReference type="PROSITE" id="PS50949"/>
    </source>
</evidence>
<organism evidence="5 6">
    <name type="scientific">Paenibacillus glycinis</name>
    <dbReference type="NCBI Taxonomy" id="2697035"/>
    <lineage>
        <taxon>Bacteria</taxon>
        <taxon>Bacillati</taxon>
        <taxon>Bacillota</taxon>
        <taxon>Bacilli</taxon>
        <taxon>Bacillales</taxon>
        <taxon>Paenibacillaceae</taxon>
        <taxon>Paenibacillus</taxon>
    </lineage>
</organism>
<sequence>MSQRSLRDQAYHSIYAQIVAGTLAHGTVTSEVQLGSQLDMSRTPVRAALQRLETEGFVRIIPKHGVLVLDASARRTGDLLELIAAMLLFAVIGARRLDPESLSGLSMELGAELQARLDAGSLGDGPEGLGSFELAALSRIIALGHNREMDDTLTRTAARLLWTTAARRWAAPHRGEMAAVMRSLLDGLPEPIEAFQDALLRYLHILKKTWA</sequence>
<evidence type="ECO:0000256" key="2">
    <source>
        <dbReference type="ARBA" id="ARBA00023125"/>
    </source>
</evidence>
<dbReference type="Proteomes" id="UP000665561">
    <property type="component" value="Unassembled WGS sequence"/>
</dbReference>
<dbReference type="SMART" id="SM00345">
    <property type="entry name" value="HTH_GNTR"/>
    <property type="match status" value="1"/>
</dbReference>
<gene>
    <name evidence="5" type="ORF">GT019_08995</name>
</gene>
<dbReference type="SUPFAM" id="SSF46785">
    <property type="entry name" value="Winged helix' DNA-binding domain"/>
    <property type="match status" value="1"/>
</dbReference>
<keyword evidence="3" id="KW-0804">Transcription</keyword>
<evidence type="ECO:0000256" key="3">
    <source>
        <dbReference type="ARBA" id="ARBA00023163"/>
    </source>
</evidence>
<evidence type="ECO:0000256" key="1">
    <source>
        <dbReference type="ARBA" id="ARBA00023015"/>
    </source>
</evidence>
<dbReference type="RefSeq" id="WP_161742767.1">
    <property type="nucleotide sequence ID" value="NZ_JAAAMV010000003.1"/>
</dbReference>
<keyword evidence="2" id="KW-0238">DNA-binding</keyword>
<proteinExistence type="predicted"/>
<dbReference type="InterPro" id="IPR036390">
    <property type="entry name" value="WH_DNA-bd_sf"/>
</dbReference>
<dbReference type="CDD" id="cd07377">
    <property type="entry name" value="WHTH_GntR"/>
    <property type="match status" value="1"/>
</dbReference>
<keyword evidence="1" id="KW-0805">Transcription regulation</keyword>
<evidence type="ECO:0000313" key="6">
    <source>
        <dbReference type="Proteomes" id="UP000665561"/>
    </source>
</evidence>
<dbReference type="InterPro" id="IPR036388">
    <property type="entry name" value="WH-like_DNA-bd_sf"/>
</dbReference>
<protein>
    <submittedName>
        <fullName evidence="5">GntR family transcriptional regulator</fullName>
    </submittedName>
</protein>
<comment type="caution">
    <text evidence="5">The sequence shown here is derived from an EMBL/GenBank/DDBJ whole genome shotgun (WGS) entry which is preliminary data.</text>
</comment>
<dbReference type="PANTHER" id="PTHR43537">
    <property type="entry name" value="TRANSCRIPTIONAL REGULATOR, GNTR FAMILY"/>
    <property type="match status" value="1"/>
</dbReference>
<dbReference type="PRINTS" id="PR00035">
    <property type="entry name" value="HTHGNTR"/>
</dbReference>
<dbReference type="PANTHER" id="PTHR43537:SF24">
    <property type="entry name" value="GLUCONATE OPERON TRANSCRIPTIONAL REPRESSOR"/>
    <property type="match status" value="1"/>
</dbReference>
<feature type="domain" description="HTH gntR-type" evidence="4">
    <location>
        <begin position="4"/>
        <end position="71"/>
    </location>
</feature>
<reference evidence="5 6" key="1">
    <citation type="submission" date="2020-01" db="EMBL/GenBank/DDBJ databases">
        <title>Paenibacillus soybeanensis sp. nov. isolated from the nodules of soybean (Glycine max(L.) Merr).</title>
        <authorList>
            <person name="Wang H."/>
        </authorList>
    </citation>
    <scope>NUCLEOTIDE SEQUENCE [LARGE SCALE GENOMIC DNA]</scope>
    <source>
        <strain evidence="5 6">T1</strain>
    </source>
</reference>
<dbReference type="InterPro" id="IPR000524">
    <property type="entry name" value="Tscrpt_reg_HTH_GntR"/>
</dbReference>
<keyword evidence="6" id="KW-1185">Reference proteome</keyword>
<evidence type="ECO:0000313" key="5">
    <source>
        <dbReference type="EMBL" id="NBD24007.1"/>
    </source>
</evidence>
<dbReference type="Gene3D" id="1.10.10.10">
    <property type="entry name" value="Winged helix-like DNA-binding domain superfamily/Winged helix DNA-binding domain"/>
    <property type="match status" value="1"/>
</dbReference>
<dbReference type="EMBL" id="JAAAMV010000003">
    <property type="protein sequence ID" value="NBD24007.1"/>
    <property type="molecule type" value="Genomic_DNA"/>
</dbReference>
<dbReference type="PROSITE" id="PS50949">
    <property type="entry name" value="HTH_GNTR"/>
    <property type="match status" value="1"/>
</dbReference>
<accession>A0ABW9XMZ2</accession>
<dbReference type="Pfam" id="PF00392">
    <property type="entry name" value="GntR"/>
    <property type="match status" value="1"/>
</dbReference>
<name>A0ABW9XMZ2_9BACL</name>